<dbReference type="EMBL" id="KZ613847">
    <property type="protein sequence ID" value="PMD57313.1"/>
    <property type="molecule type" value="Genomic_DNA"/>
</dbReference>
<dbReference type="RefSeq" id="XP_024734217.1">
    <property type="nucleotide sequence ID" value="XM_024883477.1"/>
</dbReference>
<accession>A0A2J6T312</accession>
<dbReference type="GeneID" id="36591554"/>
<feature type="region of interest" description="Disordered" evidence="1">
    <location>
        <begin position="106"/>
        <end position="141"/>
    </location>
</feature>
<evidence type="ECO:0000313" key="3">
    <source>
        <dbReference type="Proteomes" id="UP000235371"/>
    </source>
</evidence>
<feature type="compositionally biased region" description="Basic and acidic residues" evidence="1">
    <location>
        <begin position="118"/>
        <end position="130"/>
    </location>
</feature>
<reference evidence="2 3" key="1">
    <citation type="submission" date="2016-04" db="EMBL/GenBank/DDBJ databases">
        <title>A degradative enzymes factory behind the ericoid mycorrhizal symbiosis.</title>
        <authorList>
            <consortium name="DOE Joint Genome Institute"/>
            <person name="Martino E."/>
            <person name="Morin E."/>
            <person name="Grelet G."/>
            <person name="Kuo A."/>
            <person name="Kohler A."/>
            <person name="Daghino S."/>
            <person name="Barry K."/>
            <person name="Choi C."/>
            <person name="Cichocki N."/>
            <person name="Clum A."/>
            <person name="Copeland A."/>
            <person name="Hainaut M."/>
            <person name="Haridas S."/>
            <person name="Labutti K."/>
            <person name="Lindquist E."/>
            <person name="Lipzen A."/>
            <person name="Khouja H.-R."/>
            <person name="Murat C."/>
            <person name="Ohm R."/>
            <person name="Olson A."/>
            <person name="Spatafora J."/>
            <person name="Veneault-Fourrey C."/>
            <person name="Henrissat B."/>
            <person name="Grigoriev I."/>
            <person name="Martin F."/>
            <person name="Perotto S."/>
        </authorList>
    </citation>
    <scope>NUCLEOTIDE SEQUENCE [LARGE SCALE GENOMIC DNA]</scope>
    <source>
        <strain evidence="2 3">E</strain>
    </source>
</reference>
<dbReference type="InParanoid" id="A0A2J6T312"/>
<evidence type="ECO:0000256" key="1">
    <source>
        <dbReference type="SAM" id="MobiDB-lite"/>
    </source>
</evidence>
<dbReference type="Proteomes" id="UP000235371">
    <property type="component" value="Unassembled WGS sequence"/>
</dbReference>
<sequence>MHRVLKTLVQEPAVQKSDIEPQLAGIMNKFAVHVGIPEEILCKGLWKQTWYLWTRAAYLRLRFNKKQINQVEFGHGLQQIVVPQYAQPINQNNWVDYTRRKTSVRKKCRGKRRPRRTKGLERNGNEEQKASKSIKASKKSTSFRRIFTQMLPDEKGLG</sequence>
<organism evidence="2 3">
    <name type="scientific">Hyaloscypha bicolor E</name>
    <dbReference type="NCBI Taxonomy" id="1095630"/>
    <lineage>
        <taxon>Eukaryota</taxon>
        <taxon>Fungi</taxon>
        <taxon>Dikarya</taxon>
        <taxon>Ascomycota</taxon>
        <taxon>Pezizomycotina</taxon>
        <taxon>Leotiomycetes</taxon>
        <taxon>Helotiales</taxon>
        <taxon>Hyaloscyphaceae</taxon>
        <taxon>Hyaloscypha</taxon>
        <taxon>Hyaloscypha bicolor</taxon>
    </lineage>
</organism>
<feature type="compositionally biased region" description="Basic residues" evidence="1">
    <location>
        <begin position="106"/>
        <end position="117"/>
    </location>
</feature>
<proteinExistence type="predicted"/>
<keyword evidence="3" id="KW-1185">Reference proteome</keyword>
<dbReference type="AlphaFoldDB" id="A0A2J6T312"/>
<name>A0A2J6T312_9HELO</name>
<gene>
    <name evidence="2" type="ORF">K444DRAFT_632425</name>
</gene>
<protein>
    <submittedName>
        <fullName evidence="2">Uncharacterized protein</fullName>
    </submittedName>
</protein>
<evidence type="ECO:0000313" key="2">
    <source>
        <dbReference type="EMBL" id="PMD57313.1"/>
    </source>
</evidence>